<dbReference type="AlphaFoldDB" id="A0A4R0R6W2"/>
<evidence type="ECO:0000256" key="1">
    <source>
        <dbReference type="SAM" id="Phobius"/>
    </source>
</evidence>
<feature type="transmembrane region" description="Helical" evidence="1">
    <location>
        <begin position="157"/>
        <end position="177"/>
    </location>
</feature>
<organism evidence="2 3">
    <name type="scientific">Steccherinum ochraceum</name>
    <dbReference type="NCBI Taxonomy" id="92696"/>
    <lineage>
        <taxon>Eukaryota</taxon>
        <taxon>Fungi</taxon>
        <taxon>Dikarya</taxon>
        <taxon>Basidiomycota</taxon>
        <taxon>Agaricomycotina</taxon>
        <taxon>Agaricomycetes</taxon>
        <taxon>Polyporales</taxon>
        <taxon>Steccherinaceae</taxon>
        <taxon>Steccherinum</taxon>
    </lineage>
</organism>
<reference evidence="2 3" key="1">
    <citation type="submission" date="2018-11" db="EMBL/GenBank/DDBJ databases">
        <title>Genome assembly of Steccherinum ochraceum LE-BIN_3174, the white-rot fungus of the Steccherinaceae family (The Residual Polyporoid clade, Polyporales, Basidiomycota).</title>
        <authorList>
            <person name="Fedorova T.V."/>
            <person name="Glazunova O.A."/>
            <person name="Landesman E.O."/>
            <person name="Moiseenko K.V."/>
            <person name="Psurtseva N.V."/>
            <person name="Savinova O.S."/>
            <person name="Shakhova N.V."/>
            <person name="Tyazhelova T.V."/>
            <person name="Vasina D.V."/>
        </authorList>
    </citation>
    <scope>NUCLEOTIDE SEQUENCE [LARGE SCALE GENOMIC DNA]</scope>
    <source>
        <strain evidence="2 3">LE-BIN_3174</strain>
    </source>
</reference>
<feature type="transmembrane region" description="Helical" evidence="1">
    <location>
        <begin position="68"/>
        <end position="89"/>
    </location>
</feature>
<dbReference type="OrthoDB" id="3038990at2759"/>
<protein>
    <submittedName>
        <fullName evidence="2">Uncharacterized protein</fullName>
    </submittedName>
</protein>
<comment type="caution">
    <text evidence="2">The sequence shown here is derived from an EMBL/GenBank/DDBJ whole genome shotgun (WGS) entry which is preliminary data.</text>
</comment>
<dbReference type="Proteomes" id="UP000292702">
    <property type="component" value="Unassembled WGS sequence"/>
</dbReference>
<dbReference type="EMBL" id="RWJN01000316">
    <property type="protein sequence ID" value="TCD63192.1"/>
    <property type="molecule type" value="Genomic_DNA"/>
</dbReference>
<accession>A0A4R0R6W2</accession>
<keyword evidence="1" id="KW-1133">Transmembrane helix</keyword>
<feature type="transmembrane region" description="Helical" evidence="1">
    <location>
        <begin position="212"/>
        <end position="230"/>
    </location>
</feature>
<evidence type="ECO:0000313" key="2">
    <source>
        <dbReference type="EMBL" id="TCD63192.1"/>
    </source>
</evidence>
<keyword evidence="1" id="KW-0472">Membrane</keyword>
<name>A0A4R0R6W2_9APHY</name>
<proteinExistence type="predicted"/>
<sequence>MSIANDSLPNPFTPLAWLPPHDAVEYENVRYIKVCLLGVWLWDWLICLPDEFYILQRFGLTPPDACYFLSRITAGWFFFANTLFSIAPLKHCHATAKVEGWASAFTLSINSLLILFRVRAVFFDQRITAPIALDGNRLGQTDYCIDAALPDYGTSSLITAAVYDALVFTAVTIKLLSFNRSSARSRRSYVNMFFTGKNMSKLSRILLHSGQVYYGASAALTIASAVAIAHPRIMGIYSAVMVPLSSVILNIAVTRAYRLLKISPMYDSGGSSTVPLTTIEFRERSIMMIVPPGAAGSTVAAPSETAAEV</sequence>
<evidence type="ECO:0000313" key="3">
    <source>
        <dbReference type="Proteomes" id="UP000292702"/>
    </source>
</evidence>
<gene>
    <name evidence="2" type="ORF">EIP91_005859</name>
</gene>
<keyword evidence="3" id="KW-1185">Reference proteome</keyword>
<feature type="transmembrane region" description="Helical" evidence="1">
    <location>
        <begin position="101"/>
        <end position="122"/>
    </location>
</feature>
<feature type="transmembrane region" description="Helical" evidence="1">
    <location>
        <begin position="236"/>
        <end position="257"/>
    </location>
</feature>
<keyword evidence="1" id="KW-0812">Transmembrane</keyword>